<keyword evidence="2" id="KW-1185">Reference proteome</keyword>
<gene>
    <name evidence="1" type="ORF">IQ241_22980</name>
</gene>
<name>A0A8J7DNK9_9CYAN</name>
<reference evidence="1" key="1">
    <citation type="submission" date="2020-10" db="EMBL/GenBank/DDBJ databases">
        <authorList>
            <person name="Castelo-Branco R."/>
            <person name="Eusebio N."/>
            <person name="Adriana R."/>
            <person name="Vieira A."/>
            <person name="Brugerolle De Fraissinette N."/>
            <person name="Rezende De Castro R."/>
            <person name="Schneider M.P."/>
            <person name="Vasconcelos V."/>
            <person name="Leao P.N."/>
        </authorList>
    </citation>
    <scope>NUCLEOTIDE SEQUENCE</scope>
    <source>
        <strain evidence="1">LEGE 07310</strain>
    </source>
</reference>
<accession>A0A8J7DNK9</accession>
<evidence type="ECO:0000313" key="2">
    <source>
        <dbReference type="Proteomes" id="UP000636505"/>
    </source>
</evidence>
<dbReference type="AlphaFoldDB" id="A0A8J7DNK9"/>
<proteinExistence type="predicted"/>
<dbReference type="RefSeq" id="WP_193911758.1">
    <property type="nucleotide sequence ID" value="NZ_JADEXG010000085.1"/>
</dbReference>
<dbReference type="Proteomes" id="UP000636505">
    <property type="component" value="Unassembled WGS sequence"/>
</dbReference>
<dbReference type="EMBL" id="JADEXG010000085">
    <property type="protein sequence ID" value="MBE9080121.1"/>
    <property type="molecule type" value="Genomic_DNA"/>
</dbReference>
<comment type="caution">
    <text evidence="1">The sequence shown here is derived from an EMBL/GenBank/DDBJ whole genome shotgun (WGS) entry which is preliminary data.</text>
</comment>
<organism evidence="1 2">
    <name type="scientific">Vasconcelosia minhoensis LEGE 07310</name>
    <dbReference type="NCBI Taxonomy" id="915328"/>
    <lineage>
        <taxon>Bacteria</taxon>
        <taxon>Bacillati</taxon>
        <taxon>Cyanobacteriota</taxon>
        <taxon>Cyanophyceae</taxon>
        <taxon>Nodosilineales</taxon>
        <taxon>Cymatolegaceae</taxon>
        <taxon>Vasconcelosia</taxon>
        <taxon>Vasconcelosia minhoensis</taxon>
    </lineage>
</organism>
<protein>
    <submittedName>
        <fullName evidence="1">Uncharacterized protein</fullName>
    </submittedName>
</protein>
<evidence type="ECO:0000313" key="1">
    <source>
        <dbReference type="EMBL" id="MBE9080121.1"/>
    </source>
</evidence>
<sequence>MKSNQYLPVLLTMLVGIFAVFLIAFRASQASESPAVSYVIKETPQPGLVYVEPRFSEHIQLDRGKYFKSFDTEGLLSAIEEIAETYQVEKAQLHARRVDGNDVPGLFVFVSEKAGEAISQ</sequence>